<sequence>MKKNNQKIGCQQNLLHPDKDLLAILEYLCGEANKVFNCSVYLARQIWFKEHRFMGRAELCRSMKWNRHFGAMYASSAQQICNGVVESFKSFKELLSLFKKGKLEFKPKPPKYRKQGLFTVSYPKKWLKLTEKGIRVPLGLKVKAWFGIDSFYVPMAKNLDWDSIKEIRILPRNSCFYAEYVYGVTEQPKELDTGHALSIDHGLDNWLTCVDTQGHSFIIDGKPIKSKNQWYNKRVAILKEGKPQGFWSKQLAALTEKRNRQMRDAINKAARIVIDHCLKYKIGKIVLGWNEGQKQSIKLGGKINQEFVLIPTARLKNRIKQLSDLYGIQFIETEESYTSKASFLDGDFIPTYGEKPDNWKPSGKRIKRGLYQSDAGWLINADCNGAANILRKVARRFEIDLSRLGSGALTTPLRVRFSAKRT</sequence>
<dbReference type="NCBIfam" id="NF040570">
    <property type="entry name" value="guided_TnpB"/>
    <property type="match status" value="1"/>
</dbReference>
<keyword evidence="2" id="KW-0815">Transposition</keyword>
<evidence type="ECO:0000259" key="5">
    <source>
        <dbReference type="Pfam" id="PF01385"/>
    </source>
</evidence>
<comment type="caution">
    <text evidence="6">The sequence shown here is derived from an EMBL/GenBank/DDBJ whole genome shotgun (WGS) entry which is preliminary data.</text>
</comment>
<protein>
    <submittedName>
        <fullName evidence="6">Transposase</fullName>
    </submittedName>
</protein>
<name>A0ABT7AXQ0_9CYAN</name>
<evidence type="ECO:0000256" key="4">
    <source>
        <dbReference type="ARBA" id="ARBA00023172"/>
    </source>
</evidence>
<keyword evidence="3" id="KW-0238">DNA-binding</keyword>
<proteinExistence type="inferred from homology"/>
<dbReference type="InterPro" id="IPR001959">
    <property type="entry name" value="Transposase"/>
</dbReference>
<evidence type="ECO:0000313" key="6">
    <source>
        <dbReference type="EMBL" id="MDJ1171691.1"/>
    </source>
</evidence>
<comment type="similarity">
    <text evidence="1">In the C-terminal section; belongs to the transposase 35 family.</text>
</comment>
<evidence type="ECO:0000256" key="2">
    <source>
        <dbReference type="ARBA" id="ARBA00022578"/>
    </source>
</evidence>
<dbReference type="NCBIfam" id="TIGR01766">
    <property type="entry name" value="IS200/IS605 family accessory protein TnpB-like domain"/>
    <property type="match status" value="1"/>
</dbReference>
<evidence type="ECO:0000256" key="3">
    <source>
        <dbReference type="ARBA" id="ARBA00023125"/>
    </source>
</evidence>
<keyword evidence="4" id="KW-0233">DNA recombination</keyword>
<dbReference type="Proteomes" id="UP001235303">
    <property type="component" value="Unassembled WGS sequence"/>
</dbReference>
<feature type="domain" description="Probable transposase IS891/IS1136/IS1341" evidence="5">
    <location>
        <begin position="180"/>
        <end position="288"/>
    </location>
</feature>
<reference evidence="6 7" key="1">
    <citation type="submission" date="2023-01" db="EMBL/GenBank/DDBJ databases">
        <title>Novel diversity within Roseofilum (Cyanobacteria; Desertifilaceae) from marine benthic mats with descriptions of four novel species.</title>
        <authorList>
            <person name="Wang Y."/>
            <person name="Berthold D.E."/>
            <person name="Hu J."/>
            <person name="Lefler F.W."/>
            <person name="Laughinghouse H.D. IV."/>
        </authorList>
    </citation>
    <scope>NUCLEOTIDE SEQUENCE [LARGE SCALE GENOMIC DNA]</scope>
    <source>
        <strain evidence="6 7">BLCC-M154</strain>
    </source>
</reference>
<dbReference type="InterPro" id="IPR010095">
    <property type="entry name" value="Cas12f1-like_TNB"/>
</dbReference>
<accession>A0ABT7AXQ0</accession>
<dbReference type="EMBL" id="JAQOSP010000123">
    <property type="protein sequence ID" value="MDJ1171691.1"/>
    <property type="molecule type" value="Genomic_DNA"/>
</dbReference>
<keyword evidence="7" id="KW-1185">Reference proteome</keyword>
<organism evidence="6 7">
    <name type="scientific">Roseofilum acuticapitatum BLCC-M154</name>
    <dbReference type="NCBI Taxonomy" id="3022444"/>
    <lineage>
        <taxon>Bacteria</taxon>
        <taxon>Bacillati</taxon>
        <taxon>Cyanobacteriota</taxon>
        <taxon>Cyanophyceae</taxon>
        <taxon>Desertifilales</taxon>
        <taxon>Desertifilaceae</taxon>
        <taxon>Roseofilum</taxon>
        <taxon>Roseofilum acuticapitatum</taxon>
    </lineage>
</organism>
<evidence type="ECO:0000256" key="1">
    <source>
        <dbReference type="ARBA" id="ARBA00008761"/>
    </source>
</evidence>
<dbReference type="Pfam" id="PF01385">
    <property type="entry name" value="OrfB_IS605"/>
    <property type="match status" value="1"/>
</dbReference>
<evidence type="ECO:0000313" key="7">
    <source>
        <dbReference type="Proteomes" id="UP001235303"/>
    </source>
</evidence>
<dbReference type="RefSeq" id="WP_283755444.1">
    <property type="nucleotide sequence ID" value="NZ_JAQOSP010000123.1"/>
</dbReference>
<gene>
    <name evidence="6" type="ORF">PMG71_19880</name>
</gene>